<name>A0A5D4XIE9_9GAMM</name>
<feature type="transmembrane region" description="Helical" evidence="7">
    <location>
        <begin position="141"/>
        <end position="162"/>
    </location>
</feature>
<dbReference type="PANTHER" id="PTHR43744">
    <property type="entry name" value="ABC TRANSPORTER PERMEASE PROTEIN MG189-RELATED-RELATED"/>
    <property type="match status" value="1"/>
</dbReference>
<dbReference type="GO" id="GO:0055085">
    <property type="term" value="P:transmembrane transport"/>
    <property type="evidence" value="ECO:0007669"/>
    <property type="project" value="InterPro"/>
</dbReference>
<dbReference type="OrthoDB" id="369039at2"/>
<feature type="transmembrane region" description="Helical" evidence="7">
    <location>
        <begin position="110"/>
        <end position="129"/>
    </location>
</feature>
<evidence type="ECO:0000256" key="7">
    <source>
        <dbReference type="RuleBase" id="RU363032"/>
    </source>
</evidence>
<keyword evidence="4 7" id="KW-0812">Transmembrane</keyword>
<dbReference type="Gene3D" id="1.10.3720.10">
    <property type="entry name" value="MetI-like"/>
    <property type="match status" value="1"/>
</dbReference>
<evidence type="ECO:0000259" key="8">
    <source>
        <dbReference type="PROSITE" id="PS50928"/>
    </source>
</evidence>
<dbReference type="InterPro" id="IPR035906">
    <property type="entry name" value="MetI-like_sf"/>
</dbReference>
<keyword evidence="3" id="KW-1003">Cell membrane</keyword>
<dbReference type="InterPro" id="IPR000515">
    <property type="entry name" value="MetI-like"/>
</dbReference>
<feature type="transmembrane region" description="Helical" evidence="7">
    <location>
        <begin position="77"/>
        <end position="98"/>
    </location>
</feature>
<evidence type="ECO:0000313" key="9">
    <source>
        <dbReference type="EMBL" id="TYT23671.1"/>
    </source>
</evidence>
<sequence>MSGVGHSWGHATRVNGALLVLALLSLAPLLWMASVSFMPRGEASHFPPPFLPSAFTLDNYRELFARTGVARNFGNSLLVSIAITLVSLLVNTMAGYAFAKLRFRGRERIFQLLLAALVVPAQVAMLPLFLMMKQLGLVNSYWGVIVPGMATVFGIFLVRQYARSIPDDLIEAARIDGAGELRIFFQVVLPMLKPVLVTLATFTFMAAWNDFMWPLIVLTDQERYTLPVALAALSREHIMDVELMMAGAMVTVLPVLLLFLVLQRYYIQGLLLGSVKG</sequence>
<dbReference type="AlphaFoldDB" id="A0A5D4XIE9"/>
<reference evidence="9 10" key="1">
    <citation type="submission" date="2019-08" db="EMBL/GenBank/DDBJ databases">
        <title>Luteimonas viscosus sp. nov., isolated from soil of a sunflower field.</title>
        <authorList>
            <person name="Jianli Z."/>
            <person name="Ying Z."/>
        </authorList>
    </citation>
    <scope>NUCLEOTIDE SEQUENCE [LARGE SCALE GENOMIC DNA]</scope>
    <source>
        <strain evidence="9 10">XBU10</strain>
    </source>
</reference>
<feature type="transmembrane region" description="Helical" evidence="7">
    <location>
        <begin position="183"/>
        <end position="208"/>
    </location>
</feature>
<evidence type="ECO:0000256" key="6">
    <source>
        <dbReference type="ARBA" id="ARBA00023136"/>
    </source>
</evidence>
<dbReference type="PROSITE" id="PS50928">
    <property type="entry name" value="ABC_TM1"/>
    <property type="match status" value="1"/>
</dbReference>
<dbReference type="CDD" id="cd06261">
    <property type="entry name" value="TM_PBP2"/>
    <property type="match status" value="1"/>
</dbReference>
<comment type="subcellular location">
    <subcellularLocation>
        <location evidence="1 7">Cell membrane</location>
        <topology evidence="1 7">Multi-pass membrane protein</topology>
    </subcellularLocation>
</comment>
<keyword evidence="10" id="KW-1185">Reference proteome</keyword>
<dbReference type="EMBL" id="VTFT01000002">
    <property type="protein sequence ID" value="TYT23671.1"/>
    <property type="molecule type" value="Genomic_DNA"/>
</dbReference>
<comment type="caution">
    <text evidence="9">The sequence shown here is derived from an EMBL/GenBank/DDBJ whole genome shotgun (WGS) entry which is preliminary data.</text>
</comment>
<evidence type="ECO:0000256" key="4">
    <source>
        <dbReference type="ARBA" id="ARBA00022692"/>
    </source>
</evidence>
<feature type="domain" description="ABC transmembrane type-1" evidence="8">
    <location>
        <begin position="73"/>
        <end position="262"/>
    </location>
</feature>
<protein>
    <submittedName>
        <fullName evidence="9">Carbohydrate ABC transporter permease</fullName>
    </submittedName>
</protein>
<dbReference type="Proteomes" id="UP000324973">
    <property type="component" value="Unassembled WGS sequence"/>
</dbReference>
<comment type="similarity">
    <text evidence="7">Belongs to the binding-protein-dependent transport system permease family.</text>
</comment>
<evidence type="ECO:0000313" key="10">
    <source>
        <dbReference type="Proteomes" id="UP000324973"/>
    </source>
</evidence>
<dbReference type="SUPFAM" id="SSF161098">
    <property type="entry name" value="MetI-like"/>
    <property type="match status" value="1"/>
</dbReference>
<dbReference type="GO" id="GO:0005886">
    <property type="term" value="C:plasma membrane"/>
    <property type="evidence" value="ECO:0007669"/>
    <property type="project" value="UniProtKB-SubCell"/>
</dbReference>
<dbReference type="RefSeq" id="WP_149104367.1">
    <property type="nucleotide sequence ID" value="NZ_VTFT01000002.1"/>
</dbReference>
<gene>
    <name evidence="9" type="ORF">FZO89_15680</name>
</gene>
<dbReference type="PANTHER" id="PTHR43744:SF12">
    <property type="entry name" value="ABC TRANSPORTER PERMEASE PROTEIN MG189-RELATED"/>
    <property type="match status" value="1"/>
</dbReference>
<keyword evidence="5 7" id="KW-1133">Transmembrane helix</keyword>
<evidence type="ECO:0000256" key="5">
    <source>
        <dbReference type="ARBA" id="ARBA00022989"/>
    </source>
</evidence>
<proteinExistence type="inferred from homology"/>
<keyword evidence="6 7" id="KW-0472">Membrane</keyword>
<evidence type="ECO:0000256" key="3">
    <source>
        <dbReference type="ARBA" id="ARBA00022475"/>
    </source>
</evidence>
<dbReference type="Pfam" id="PF00528">
    <property type="entry name" value="BPD_transp_1"/>
    <property type="match status" value="1"/>
</dbReference>
<evidence type="ECO:0000256" key="1">
    <source>
        <dbReference type="ARBA" id="ARBA00004651"/>
    </source>
</evidence>
<keyword evidence="2 7" id="KW-0813">Transport</keyword>
<accession>A0A5D4XIE9</accession>
<evidence type="ECO:0000256" key="2">
    <source>
        <dbReference type="ARBA" id="ARBA00022448"/>
    </source>
</evidence>
<feature type="transmembrane region" description="Helical" evidence="7">
    <location>
        <begin position="243"/>
        <end position="262"/>
    </location>
</feature>
<organism evidence="9 10">
    <name type="scientific">Luteimonas viscosa</name>
    <dbReference type="NCBI Taxonomy" id="1132694"/>
    <lineage>
        <taxon>Bacteria</taxon>
        <taxon>Pseudomonadati</taxon>
        <taxon>Pseudomonadota</taxon>
        <taxon>Gammaproteobacteria</taxon>
        <taxon>Lysobacterales</taxon>
        <taxon>Lysobacteraceae</taxon>
        <taxon>Luteimonas</taxon>
    </lineage>
</organism>